<protein>
    <recommendedName>
        <fullName evidence="5">Kinesin light chain</fullName>
    </recommendedName>
</protein>
<proteinExistence type="predicted"/>
<reference evidence="3" key="1">
    <citation type="submission" date="2023-08" db="EMBL/GenBank/DDBJ databases">
        <authorList>
            <person name="Audoor S."/>
            <person name="Bilcke G."/>
        </authorList>
    </citation>
    <scope>NUCLEOTIDE SEQUENCE</scope>
</reference>
<keyword evidence="1" id="KW-0677">Repeat</keyword>
<dbReference type="AlphaFoldDB" id="A0AAD2G6X0"/>
<accession>A0AAD2G6X0</accession>
<comment type="caution">
    <text evidence="3">The sequence shown here is derived from an EMBL/GenBank/DDBJ whole genome shotgun (WGS) entry which is preliminary data.</text>
</comment>
<sequence length="182" mass="20108">MNPNFNTIVHRHTTTMINQELLPSTEEDDEWSLRTISSLNVVVPSSASNKTIMNLDVLVGSSSGLCCPSLKKHHHSNNDDDNNDDDQHEHEISKTFGHDNLDTAHTYQDIASLLVDIGKYDEALDVCEEILDILLQPQSGGEHNHLAIAATYHQMDEILERKKGGGGGNDLKASMSMYEAAL</sequence>
<dbReference type="PANTHER" id="PTHR45641">
    <property type="entry name" value="TETRATRICOPEPTIDE REPEAT PROTEIN (AFU_ORTHOLOGUE AFUA_6G03870)"/>
    <property type="match status" value="1"/>
</dbReference>
<dbReference type="Gene3D" id="1.25.40.10">
    <property type="entry name" value="Tetratricopeptide repeat domain"/>
    <property type="match status" value="1"/>
</dbReference>
<dbReference type="EMBL" id="CAKOGP040002202">
    <property type="protein sequence ID" value="CAJ1964911.1"/>
    <property type="molecule type" value="Genomic_DNA"/>
</dbReference>
<dbReference type="Proteomes" id="UP001295423">
    <property type="component" value="Unassembled WGS sequence"/>
</dbReference>
<keyword evidence="4" id="KW-1185">Reference proteome</keyword>
<evidence type="ECO:0000313" key="4">
    <source>
        <dbReference type="Proteomes" id="UP001295423"/>
    </source>
</evidence>
<organism evidence="3 4">
    <name type="scientific">Cylindrotheca closterium</name>
    <dbReference type="NCBI Taxonomy" id="2856"/>
    <lineage>
        <taxon>Eukaryota</taxon>
        <taxon>Sar</taxon>
        <taxon>Stramenopiles</taxon>
        <taxon>Ochrophyta</taxon>
        <taxon>Bacillariophyta</taxon>
        <taxon>Bacillariophyceae</taxon>
        <taxon>Bacillariophycidae</taxon>
        <taxon>Bacillariales</taxon>
        <taxon>Bacillariaceae</taxon>
        <taxon>Cylindrotheca</taxon>
    </lineage>
</organism>
<dbReference type="PANTHER" id="PTHR45641:SF1">
    <property type="entry name" value="AAA+ ATPASE DOMAIN-CONTAINING PROTEIN"/>
    <property type="match status" value="1"/>
</dbReference>
<evidence type="ECO:0000313" key="3">
    <source>
        <dbReference type="EMBL" id="CAJ1964911.1"/>
    </source>
</evidence>
<name>A0AAD2G6X0_9STRA</name>
<keyword evidence="2" id="KW-0802">TPR repeat</keyword>
<evidence type="ECO:0000256" key="1">
    <source>
        <dbReference type="ARBA" id="ARBA00022737"/>
    </source>
</evidence>
<gene>
    <name evidence="3" type="ORF">CYCCA115_LOCUS20855</name>
</gene>
<dbReference type="SUPFAM" id="SSF48452">
    <property type="entry name" value="TPR-like"/>
    <property type="match status" value="1"/>
</dbReference>
<evidence type="ECO:0000256" key="2">
    <source>
        <dbReference type="ARBA" id="ARBA00022803"/>
    </source>
</evidence>
<evidence type="ECO:0008006" key="5">
    <source>
        <dbReference type="Google" id="ProtNLM"/>
    </source>
</evidence>
<dbReference type="InterPro" id="IPR011990">
    <property type="entry name" value="TPR-like_helical_dom_sf"/>
</dbReference>